<dbReference type="Proteomes" id="UP000515570">
    <property type="component" value="Chromosome"/>
</dbReference>
<reference evidence="1 2" key="1">
    <citation type="submission" date="2020-07" db="EMBL/GenBank/DDBJ databases">
        <title>non toxigenic Corynebacterium sp. nov from a clinical source.</title>
        <authorList>
            <person name="Bernier A.-M."/>
            <person name="Bernard K."/>
        </authorList>
    </citation>
    <scope>NUCLEOTIDE SEQUENCE [LARGE SCALE GENOMIC DNA]</scope>
    <source>
        <strain evidence="2">NML 93-0612</strain>
    </source>
</reference>
<sequence length="146" mass="15163">MISPAAVADPSSAIEVPAQSNIEAVREAQEQYRQTATPEEYAAAMRAYEELRTTGAISETTLNSGPNTATLRAACISIPKWAIVAYGWNLKAGGYVSAITATGVSGTIIGLPAAQVLIAIGAIGVEGGQGLINWAESTTWPKQICI</sequence>
<proteinExistence type="predicted"/>
<name>A0A7G5FCE8_9CORY</name>
<dbReference type="RefSeq" id="WP_182385098.1">
    <property type="nucleotide sequence ID" value="NZ_CP059833.1"/>
</dbReference>
<protein>
    <submittedName>
        <fullName evidence="1">Uncharacterized protein</fullName>
    </submittedName>
</protein>
<keyword evidence="2" id="KW-1185">Reference proteome</keyword>
<organism evidence="1 2">
    <name type="scientific">Corynebacterium hindlerae</name>
    <dbReference type="NCBI Taxonomy" id="699041"/>
    <lineage>
        <taxon>Bacteria</taxon>
        <taxon>Bacillati</taxon>
        <taxon>Actinomycetota</taxon>
        <taxon>Actinomycetes</taxon>
        <taxon>Mycobacteriales</taxon>
        <taxon>Corynebacteriaceae</taxon>
        <taxon>Corynebacterium</taxon>
    </lineage>
</organism>
<evidence type="ECO:0000313" key="2">
    <source>
        <dbReference type="Proteomes" id="UP000515570"/>
    </source>
</evidence>
<accession>A0A7G5FCE8</accession>
<evidence type="ECO:0000313" key="1">
    <source>
        <dbReference type="EMBL" id="QMV84289.1"/>
    </source>
</evidence>
<dbReference type="EMBL" id="CP059833">
    <property type="protein sequence ID" value="QMV84289.1"/>
    <property type="molecule type" value="Genomic_DNA"/>
</dbReference>
<dbReference type="AlphaFoldDB" id="A0A7G5FCE8"/>
<gene>
    <name evidence="1" type="ORF">HW450_07835</name>
</gene>